<evidence type="ECO:0000256" key="7">
    <source>
        <dbReference type="ARBA" id="ARBA00022679"/>
    </source>
</evidence>
<reference evidence="21" key="2">
    <citation type="submission" date="2020-04" db="EMBL/GenBank/DDBJ databases">
        <authorList>
            <consortium name="NCBI Genome Project"/>
        </authorList>
    </citation>
    <scope>NUCLEOTIDE SEQUENCE</scope>
    <source>
        <strain evidence="21">CBS 781.70</strain>
    </source>
</reference>
<dbReference type="Pfam" id="PF14572">
    <property type="entry name" value="Pribosyl_synth"/>
    <property type="match status" value="1"/>
</dbReference>
<dbReference type="EMBL" id="ML975160">
    <property type="protein sequence ID" value="KAF1811664.1"/>
    <property type="molecule type" value="Genomic_DNA"/>
</dbReference>
<feature type="compositionally biased region" description="Polar residues" evidence="17">
    <location>
        <begin position="364"/>
        <end position="373"/>
    </location>
</feature>
<evidence type="ECO:0000256" key="4">
    <source>
        <dbReference type="ARBA" id="ARBA00013247"/>
    </source>
</evidence>
<evidence type="ECO:0000256" key="10">
    <source>
        <dbReference type="ARBA" id="ARBA00022741"/>
    </source>
</evidence>
<dbReference type="Gene3D" id="3.40.50.2020">
    <property type="match status" value="4"/>
</dbReference>
<keyword evidence="12" id="KW-0067">ATP-binding</keyword>
<dbReference type="GO" id="GO:0006015">
    <property type="term" value="P:5-phosphoribose 1-diphosphate biosynthetic process"/>
    <property type="evidence" value="ECO:0007669"/>
    <property type="project" value="TreeGrafter"/>
</dbReference>
<dbReference type="RefSeq" id="XP_033533295.1">
    <property type="nucleotide sequence ID" value="XM_033681903.1"/>
</dbReference>
<dbReference type="SUPFAM" id="SSF53271">
    <property type="entry name" value="PRTase-like"/>
    <property type="match status" value="2"/>
</dbReference>
<dbReference type="PANTHER" id="PTHR10210">
    <property type="entry name" value="RIBOSE-PHOSPHATE DIPHOSPHOKINASE FAMILY MEMBER"/>
    <property type="match status" value="1"/>
</dbReference>
<evidence type="ECO:0000256" key="5">
    <source>
        <dbReference type="ARBA" id="ARBA00022490"/>
    </source>
</evidence>
<reference evidence="19 21" key="1">
    <citation type="submission" date="2020-01" db="EMBL/GenBank/DDBJ databases">
        <authorList>
            <consortium name="DOE Joint Genome Institute"/>
            <person name="Haridas S."/>
            <person name="Albert R."/>
            <person name="Binder M."/>
            <person name="Bloem J."/>
            <person name="Labutti K."/>
            <person name="Salamov A."/>
            <person name="Andreopoulos B."/>
            <person name="Baker S.E."/>
            <person name="Barry K."/>
            <person name="Bills G."/>
            <person name="Bluhm B.H."/>
            <person name="Cannon C."/>
            <person name="Castanera R."/>
            <person name="Culley D.E."/>
            <person name="Daum C."/>
            <person name="Ezra D."/>
            <person name="Gonzalez J.B."/>
            <person name="Henrissat B."/>
            <person name="Kuo A."/>
            <person name="Liang C."/>
            <person name="Lipzen A."/>
            <person name="Lutzoni F."/>
            <person name="Magnuson J."/>
            <person name="Mondo S."/>
            <person name="Nolan M."/>
            <person name="Ohm R."/>
            <person name="Pangilinan J."/>
            <person name="Park H.-J."/>
            <person name="Ramirez L."/>
            <person name="Alfaro M."/>
            <person name="Sun H."/>
            <person name="Tritt A."/>
            <person name="Yoshinaga Y."/>
            <person name="Zwiers L.-H."/>
            <person name="Turgeon B.G."/>
            <person name="Goodwin S.B."/>
            <person name="Spatafora J.W."/>
            <person name="Crous P.W."/>
            <person name="Grigoriev I.V."/>
        </authorList>
    </citation>
    <scope>NUCLEOTIDE SEQUENCE</scope>
    <source>
        <strain evidence="19 21">CBS 781.70</strain>
    </source>
</reference>
<comment type="pathway">
    <text evidence="2">Metabolic intermediate biosynthesis; 5-phospho-alpha-D-ribose 1-diphosphate biosynthesis; 5-phospho-alpha-D-ribose 1-diphosphate from D-ribose 5-phosphate (route I): step 1/1.</text>
</comment>
<dbReference type="InterPro" id="IPR029099">
    <property type="entry name" value="Pribosyltran_N"/>
</dbReference>
<dbReference type="EC" id="2.7.6.1" evidence="4"/>
<dbReference type="CDD" id="cd06223">
    <property type="entry name" value="PRTases_typeI"/>
    <property type="match status" value="1"/>
</dbReference>
<dbReference type="GO" id="GO:0005737">
    <property type="term" value="C:cytoplasm"/>
    <property type="evidence" value="ECO:0007669"/>
    <property type="project" value="UniProtKB-SubCell"/>
</dbReference>
<keyword evidence="10" id="KW-0547">Nucleotide-binding</keyword>
<comment type="subcellular location">
    <subcellularLocation>
        <location evidence="1">Cytoplasm</location>
    </subcellularLocation>
</comment>
<evidence type="ECO:0000256" key="15">
    <source>
        <dbReference type="ARBA" id="ARBA00049535"/>
    </source>
</evidence>
<reference evidence="21" key="3">
    <citation type="submission" date="2025-04" db="UniProtKB">
        <authorList>
            <consortium name="RefSeq"/>
        </authorList>
    </citation>
    <scope>IDENTIFICATION</scope>
    <source>
        <strain evidence="21">CBS 781.70</strain>
    </source>
</reference>
<evidence type="ECO:0000313" key="20">
    <source>
        <dbReference type="Proteomes" id="UP000504638"/>
    </source>
</evidence>
<dbReference type="Proteomes" id="UP000504638">
    <property type="component" value="Unplaced"/>
</dbReference>
<evidence type="ECO:0000256" key="1">
    <source>
        <dbReference type="ARBA" id="ARBA00004496"/>
    </source>
</evidence>
<dbReference type="GO" id="GO:0002189">
    <property type="term" value="C:ribose phosphate diphosphokinase complex"/>
    <property type="evidence" value="ECO:0007669"/>
    <property type="project" value="UniProtKB-ARBA"/>
</dbReference>
<comment type="similarity">
    <text evidence="3">Belongs to the ribose-phosphate pyrophosphokinase family.</text>
</comment>
<evidence type="ECO:0000256" key="9">
    <source>
        <dbReference type="ARBA" id="ARBA00022727"/>
    </source>
</evidence>
<dbReference type="GO" id="GO:0006164">
    <property type="term" value="P:purine nucleotide biosynthetic process"/>
    <property type="evidence" value="ECO:0007669"/>
    <property type="project" value="TreeGrafter"/>
</dbReference>
<evidence type="ECO:0000256" key="13">
    <source>
        <dbReference type="ARBA" id="ARBA00022842"/>
    </source>
</evidence>
<accession>A0A6G1G0T1</accession>
<dbReference type="InterPro" id="IPR000836">
    <property type="entry name" value="PRTase_dom"/>
</dbReference>
<gene>
    <name evidence="19 21" type="ORF">P152DRAFT_482701</name>
</gene>
<dbReference type="SMART" id="SM01400">
    <property type="entry name" value="Pribosyltran_N"/>
    <property type="match status" value="1"/>
</dbReference>
<dbReference type="PROSITE" id="PS00114">
    <property type="entry name" value="PRPP_SYNTHASE"/>
    <property type="match status" value="1"/>
</dbReference>
<keyword evidence="20" id="KW-1185">Reference proteome</keyword>
<dbReference type="GO" id="GO:0005524">
    <property type="term" value="F:ATP binding"/>
    <property type="evidence" value="ECO:0007669"/>
    <property type="project" value="UniProtKB-KW"/>
</dbReference>
<sequence length="554" mass="61015">MRQTQIFSGSSHPRLVEDICDLLGQKPGDATLGKFSNGETSVRIQTSIRNQDVFIVQSGSQKINDSVMELLIMISACKGGSARSITAVLPYFPYSRQSKKKSHRGAITARMLANLLHIAGVNHVMTMDLHASQMQGFFKCPVDNLVAEPLIARWIKQNVAEWNQAVVVSKNPGGTKRVTSLADALKLSFGIVTTDRRRFNTSMWTDQSMTGSFMLERLVDGEDGQDDEKDEEQPRSNPMSPPVLPLYAPDRKPEGAINARRPPARMPGTPSRMHANRDSDVPSSPLAKSTLPSSSHSSACPSPLMRSQTAPATGTNSPPSDHEEEFIDESIVTNIPNLQRARDVIHGRFIHGHIVDDDDPSPAFSATSHSNTPSRHRALSDLRDDDPIPDHMISSTLSVASSIYPRERDPHGLGGSGDAEASSEEEEDELRNPELETTITLVGNVRDRPVFIVDDIMDKAASWVAAAETCVKRGGATRVYCIATHGIFGDESLEEIEACECIDKVVVTNTFPITEERARRCKKLVQLDVSRLLAEAIRRNKHGESMSRLYMHYD</sequence>
<feature type="region of interest" description="Disordered" evidence="17">
    <location>
        <begin position="355"/>
        <end position="435"/>
    </location>
</feature>
<feature type="compositionally biased region" description="Basic and acidic residues" evidence="17">
    <location>
        <begin position="378"/>
        <end position="389"/>
    </location>
</feature>
<dbReference type="PANTHER" id="PTHR10210:SF57">
    <property type="entry name" value="RIBOSE-PHOSPHATE DIPHOSPHOKINASE"/>
    <property type="match status" value="1"/>
</dbReference>
<organism evidence="19">
    <name type="scientific">Eremomyces bilateralis CBS 781.70</name>
    <dbReference type="NCBI Taxonomy" id="1392243"/>
    <lineage>
        <taxon>Eukaryota</taxon>
        <taxon>Fungi</taxon>
        <taxon>Dikarya</taxon>
        <taxon>Ascomycota</taxon>
        <taxon>Pezizomycotina</taxon>
        <taxon>Dothideomycetes</taxon>
        <taxon>Dothideomycetes incertae sedis</taxon>
        <taxon>Eremomycetales</taxon>
        <taxon>Eremomycetaceae</taxon>
        <taxon>Eremomyces</taxon>
    </lineage>
</organism>
<evidence type="ECO:0000256" key="11">
    <source>
        <dbReference type="ARBA" id="ARBA00022777"/>
    </source>
</evidence>
<feature type="domain" description="Ribose-phosphate pyrophosphokinase N-terminal" evidence="18">
    <location>
        <begin position="5"/>
        <end position="120"/>
    </location>
</feature>
<dbReference type="InterPro" id="IPR000842">
    <property type="entry name" value="PRib_PP_synth_CS"/>
</dbReference>
<dbReference type="FunFam" id="3.40.50.2020:FF:000017">
    <property type="entry name" value="Ribose-phosphate pyrophosphokinase 1"/>
    <property type="match status" value="1"/>
</dbReference>
<feature type="region of interest" description="Disordered" evidence="17">
    <location>
        <begin position="221"/>
        <end position="324"/>
    </location>
</feature>
<keyword evidence="9" id="KW-0545">Nucleotide biosynthesis</keyword>
<dbReference type="NCBIfam" id="TIGR01251">
    <property type="entry name" value="ribP_PPkin"/>
    <property type="match status" value="1"/>
</dbReference>
<dbReference type="GeneID" id="54422473"/>
<feature type="compositionally biased region" description="Low complexity" evidence="17">
    <location>
        <begin position="289"/>
        <end position="303"/>
    </location>
</feature>
<protein>
    <recommendedName>
        <fullName evidence="14">Ribose-phosphate pyrophosphokinase 1</fullName>
        <ecNumber evidence="4">2.7.6.1</ecNumber>
    </recommendedName>
    <alternativeName>
        <fullName evidence="16">Phosphoribosyl pyrophosphate synthase 1</fullName>
    </alternativeName>
</protein>
<dbReference type="FunFam" id="3.40.50.2020:FF:000043">
    <property type="entry name" value="Ribose-phosphate pyrophosphokinase 1"/>
    <property type="match status" value="1"/>
</dbReference>
<name>A0A6G1G0T1_9PEZI</name>
<evidence type="ECO:0000256" key="3">
    <source>
        <dbReference type="ARBA" id="ARBA00006478"/>
    </source>
</evidence>
<keyword evidence="8" id="KW-0479">Metal-binding</keyword>
<evidence type="ECO:0000256" key="12">
    <source>
        <dbReference type="ARBA" id="ARBA00022840"/>
    </source>
</evidence>
<feature type="compositionally biased region" description="Acidic residues" evidence="17">
    <location>
        <begin position="221"/>
        <end position="231"/>
    </location>
</feature>
<evidence type="ECO:0000256" key="16">
    <source>
        <dbReference type="ARBA" id="ARBA00077829"/>
    </source>
</evidence>
<dbReference type="InterPro" id="IPR005946">
    <property type="entry name" value="Rib-P_diPkinase"/>
</dbReference>
<dbReference type="GO" id="GO:0000287">
    <property type="term" value="F:magnesium ion binding"/>
    <property type="evidence" value="ECO:0007669"/>
    <property type="project" value="InterPro"/>
</dbReference>
<dbReference type="OrthoDB" id="413572at2759"/>
<dbReference type="Pfam" id="PF13793">
    <property type="entry name" value="Pribosyltran_N"/>
    <property type="match status" value="1"/>
</dbReference>
<evidence type="ECO:0000256" key="2">
    <source>
        <dbReference type="ARBA" id="ARBA00004996"/>
    </source>
</evidence>
<dbReference type="GO" id="GO:0004749">
    <property type="term" value="F:ribose phosphate diphosphokinase activity"/>
    <property type="evidence" value="ECO:0007669"/>
    <property type="project" value="UniProtKB-EC"/>
</dbReference>
<keyword evidence="11 19" id="KW-0418">Kinase</keyword>
<dbReference type="GO" id="GO:0016301">
    <property type="term" value="F:kinase activity"/>
    <property type="evidence" value="ECO:0007669"/>
    <property type="project" value="UniProtKB-KW"/>
</dbReference>
<dbReference type="AlphaFoldDB" id="A0A6G1G0T1"/>
<evidence type="ECO:0000256" key="17">
    <source>
        <dbReference type="SAM" id="MobiDB-lite"/>
    </source>
</evidence>
<keyword evidence="7" id="KW-0808">Transferase</keyword>
<evidence type="ECO:0000256" key="8">
    <source>
        <dbReference type="ARBA" id="ARBA00022723"/>
    </source>
</evidence>
<evidence type="ECO:0000256" key="14">
    <source>
        <dbReference type="ARBA" id="ARBA00040334"/>
    </source>
</evidence>
<keyword evidence="5" id="KW-0963">Cytoplasm</keyword>
<keyword evidence="13" id="KW-0460">Magnesium</keyword>
<comment type="catalytic activity">
    <reaction evidence="15">
        <text>D-ribose 5-phosphate + ATP = 5-phospho-alpha-D-ribose 1-diphosphate + AMP + H(+)</text>
        <dbReference type="Rhea" id="RHEA:15609"/>
        <dbReference type="ChEBI" id="CHEBI:15378"/>
        <dbReference type="ChEBI" id="CHEBI:30616"/>
        <dbReference type="ChEBI" id="CHEBI:58017"/>
        <dbReference type="ChEBI" id="CHEBI:78346"/>
        <dbReference type="ChEBI" id="CHEBI:456215"/>
        <dbReference type="EC" id="2.7.6.1"/>
    </reaction>
</comment>
<dbReference type="InterPro" id="IPR029057">
    <property type="entry name" value="PRTase-like"/>
</dbReference>
<proteinExistence type="inferred from homology"/>
<dbReference type="GO" id="GO:0009156">
    <property type="term" value="P:ribonucleoside monophosphate biosynthetic process"/>
    <property type="evidence" value="ECO:0007669"/>
    <property type="project" value="InterPro"/>
</dbReference>
<evidence type="ECO:0000313" key="19">
    <source>
        <dbReference type="EMBL" id="KAF1811664.1"/>
    </source>
</evidence>
<evidence type="ECO:0000256" key="6">
    <source>
        <dbReference type="ARBA" id="ARBA00022553"/>
    </source>
</evidence>
<keyword evidence="6" id="KW-0597">Phosphoprotein</keyword>
<feature type="compositionally biased region" description="Polar residues" evidence="17">
    <location>
        <begin position="305"/>
        <end position="319"/>
    </location>
</feature>
<evidence type="ECO:0000259" key="18">
    <source>
        <dbReference type="Pfam" id="PF13793"/>
    </source>
</evidence>
<evidence type="ECO:0000313" key="21">
    <source>
        <dbReference type="RefSeq" id="XP_033533295.1"/>
    </source>
</evidence>